<evidence type="ECO:0000256" key="1">
    <source>
        <dbReference type="SAM" id="Phobius"/>
    </source>
</evidence>
<reference evidence="2 3" key="1">
    <citation type="journal article" date="2021" name="BMC Genomics">
        <title>Datura genome reveals duplications of psychoactive alkaloid biosynthetic genes and high mutation rate following tissue culture.</title>
        <authorList>
            <person name="Rajewski A."/>
            <person name="Carter-House D."/>
            <person name="Stajich J."/>
            <person name="Litt A."/>
        </authorList>
    </citation>
    <scope>NUCLEOTIDE SEQUENCE [LARGE SCALE GENOMIC DNA]</scope>
    <source>
        <strain evidence="2">AR-01</strain>
    </source>
</reference>
<proteinExistence type="predicted"/>
<organism evidence="2 3">
    <name type="scientific">Datura stramonium</name>
    <name type="common">Jimsonweed</name>
    <name type="synonym">Common thornapple</name>
    <dbReference type="NCBI Taxonomy" id="4076"/>
    <lineage>
        <taxon>Eukaryota</taxon>
        <taxon>Viridiplantae</taxon>
        <taxon>Streptophyta</taxon>
        <taxon>Embryophyta</taxon>
        <taxon>Tracheophyta</taxon>
        <taxon>Spermatophyta</taxon>
        <taxon>Magnoliopsida</taxon>
        <taxon>eudicotyledons</taxon>
        <taxon>Gunneridae</taxon>
        <taxon>Pentapetalae</taxon>
        <taxon>asterids</taxon>
        <taxon>lamiids</taxon>
        <taxon>Solanales</taxon>
        <taxon>Solanaceae</taxon>
        <taxon>Solanoideae</taxon>
        <taxon>Datureae</taxon>
        <taxon>Datura</taxon>
    </lineage>
</organism>
<evidence type="ECO:0000313" key="2">
    <source>
        <dbReference type="EMBL" id="MCE0481956.1"/>
    </source>
</evidence>
<comment type="caution">
    <text evidence="2">The sequence shown here is derived from an EMBL/GenBank/DDBJ whole genome shotgun (WGS) entry which is preliminary data.</text>
</comment>
<sequence>MASLTMPSSTTNKTLSSSSSYFLSSCCSSLSSRNFLPKRTRRPNCVNCEINEAANEKPIVPIINDETLPTFLQAKRLQNAVNRNNTKLKIFSGTANPSLSQVNNSVYEDLGMPSYKYCHILTIVLNATGSFLLSFVTSSFTFAYHYPYSLE</sequence>
<evidence type="ECO:0000313" key="3">
    <source>
        <dbReference type="Proteomes" id="UP000823775"/>
    </source>
</evidence>
<dbReference type="EMBL" id="JACEIK010005642">
    <property type="protein sequence ID" value="MCE0481956.1"/>
    <property type="molecule type" value="Genomic_DNA"/>
</dbReference>
<keyword evidence="1" id="KW-1133">Transmembrane helix</keyword>
<keyword evidence="1" id="KW-0812">Transmembrane</keyword>
<name>A0ABS8VQW4_DATST</name>
<feature type="transmembrane region" description="Helical" evidence="1">
    <location>
        <begin position="120"/>
        <end position="146"/>
    </location>
</feature>
<accession>A0ABS8VQW4</accession>
<dbReference type="Proteomes" id="UP000823775">
    <property type="component" value="Unassembled WGS sequence"/>
</dbReference>
<gene>
    <name evidence="2" type="ORF">HAX54_040182</name>
</gene>
<keyword evidence="1" id="KW-0472">Membrane</keyword>
<keyword evidence="3" id="KW-1185">Reference proteome</keyword>
<protein>
    <submittedName>
        <fullName evidence="2">Uncharacterized protein</fullName>
    </submittedName>
</protein>